<dbReference type="Proteomes" id="UP000664857">
    <property type="component" value="Unassembled WGS sequence"/>
</dbReference>
<dbReference type="RefSeq" id="WP_206965447.1">
    <property type="nucleotide sequence ID" value="NZ_JAFLVX010000015.1"/>
</dbReference>
<proteinExistence type="predicted"/>
<dbReference type="EMBL" id="JAFLVX010000015">
    <property type="protein sequence ID" value="MBO0476440.1"/>
    <property type="molecule type" value="Genomic_DNA"/>
</dbReference>
<gene>
    <name evidence="1" type="ORF">DOK76_05115</name>
</gene>
<evidence type="ECO:0000313" key="2">
    <source>
        <dbReference type="Proteomes" id="UP000664857"/>
    </source>
</evidence>
<keyword evidence="2" id="KW-1185">Reference proteome</keyword>
<reference evidence="1 2" key="1">
    <citation type="submission" date="2021-03" db="EMBL/GenBank/DDBJ databases">
        <title>Enterococcal diversity collection.</title>
        <authorList>
            <person name="Gilmore M.S."/>
            <person name="Schwartzman J."/>
            <person name="Van Tyne D."/>
            <person name="Martin M."/>
            <person name="Earl A.M."/>
            <person name="Manson A.L."/>
            <person name="Straub T."/>
            <person name="Salamzade R."/>
            <person name="Saavedra J."/>
            <person name="Lebreton F."/>
            <person name="Prichula J."/>
            <person name="Schaufler K."/>
            <person name="Gaca A."/>
            <person name="Sgardioli B."/>
            <person name="Wagenaar J."/>
            <person name="Strong T."/>
        </authorList>
    </citation>
    <scope>NUCLEOTIDE SEQUENCE [LARGE SCALE GENOMIC DNA]</scope>
    <source>
        <strain evidence="1 2">DIV0080</strain>
    </source>
</reference>
<sequence length="203" mass="23811">MIEIYLFINPLDESSLKVEEKFLRIIHKETEKVHFRLIPLVNPRVIQQYIKSHDLPLGDLDNRNKLCNSIYSACLDYKALQLQGKKLSRQFLFELQKKVGRHKENYSTQLVHQILTQINADLTLFKHDRESNLIVDFFKLDQQVANEMGIESFSDAVIFNYNCDRDFGVLVEADTPDAIIEELFKTHCDTSQFSTDDDRLHLY</sequence>
<evidence type="ECO:0000313" key="1">
    <source>
        <dbReference type="EMBL" id="MBO0476440.1"/>
    </source>
</evidence>
<protein>
    <submittedName>
        <fullName evidence="1">DsbA family protein</fullName>
    </submittedName>
</protein>
<organism evidence="1 2">
    <name type="scientific">Candidatus Vagococcus giribetii</name>
    <dbReference type="NCBI Taxonomy" id="2230876"/>
    <lineage>
        <taxon>Bacteria</taxon>
        <taxon>Bacillati</taxon>
        <taxon>Bacillota</taxon>
        <taxon>Bacilli</taxon>
        <taxon>Lactobacillales</taxon>
        <taxon>Enterococcaceae</taxon>
        <taxon>Vagococcus</taxon>
    </lineage>
</organism>
<comment type="caution">
    <text evidence="1">The sequence shown here is derived from an EMBL/GenBank/DDBJ whole genome shotgun (WGS) entry which is preliminary data.</text>
</comment>
<dbReference type="Pfam" id="PF13743">
    <property type="entry name" value="Thioredoxin_5"/>
    <property type="match status" value="1"/>
</dbReference>
<accession>A0ABS3HRR2</accession>
<name>A0ABS3HRR2_9ENTE</name>